<sequence>MWYLPPGLVSAMCGTFAAMRLKSSSSSGTSASWAIARRCKTALVLPPSAFTTAIAFSNAFFVMMSRGRIPKRNKFMTASPARSASPSRRASTAGGEAVPGRLMPNASAIDDIVFAVNIPPHAPSPGHALRSISLNSSSVIVPSACAPTASKTLVMSSASPCNCPGNMEPL</sequence>
<feature type="transmembrane region" description="Helical" evidence="2">
    <location>
        <begin position="46"/>
        <end position="64"/>
    </location>
</feature>
<gene>
    <name evidence="3" type="ORF">UFOPK4098_01569</name>
</gene>
<keyword evidence="2" id="KW-0812">Transmembrane</keyword>
<evidence type="ECO:0000313" key="3">
    <source>
        <dbReference type="EMBL" id="CAB5031237.1"/>
    </source>
</evidence>
<feature type="region of interest" description="Disordered" evidence="1">
    <location>
        <begin position="76"/>
        <end position="98"/>
    </location>
</feature>
<reference evidence="3" key="1">
    <citation type="submission" date="2020-05" db="EMBL/GenBank/DDBJ databases">
        <authorList>
            <person name="Chiriac C."/>
            <person name="Salcher M."/>
            <person name="Ghai R."/>
            <person name="Kavagutti S V."/>
        </authorList>
    </citation>
    <scope>NUCLEOTIDE SEQUENCE</scope>
</reference>
<keyword evidence="2" id="KW-1133">Transmembrane helix</keyword>
<keyword evidence="2" id="KW-0472">Membrane</keyword>
<protein>
    <submittedName>
        <fullName evidence="3">Unannotated protein</fullName>
    </submittedName>
</protein>
<organism evidence="3">
    <name type="scientific">freshwater metagenome</name>
    <dbReference type="NCBI Taxonomy" id="449393"/>
    <lineage>
        <taxon>unclassified sequences</taxon>
        <taxon>metagenomes</taxon>
        <taxon>ecological metagenomes</taxon>
    </lineage>
</organism>
<proteinExistence type="predicted"/>
<name>A0A6J7RQX9_9ZZZZ</name>
<dbReference type="AlphaFoldDB" id="A0A6J7RQX9"/>
<evidence type="ECO:0000256" key="2">
    <source>
        <dbReference type="SAM" id="Phobius"/>
    </source>
</evidence>
<dbReference type="EMBL" id="CAFBPN010000148">
    <property type="protein sequence ID" value="CAB5031237.1"/>
    <property type="molecule type" value="Genomic_DNA"/>
</dbReference>
<feature type="compositionally biased region" description="Low complexity" evidence="1">
    <location>
        <begin position="77"/>
        <end position="93"/>
    </location>
</feature>
<evidence type="ECO:0000256" key="1">
    <source>
        <dbReference type="SAM" id="MobiDB-lite"/>
    </source>
</evidence>
<accession>A0A6J7RQX9</accession>